<comment type="similarity">
    <text evidence="5 11">Belongs to the purine/pyrimidine phosphoribosyltransferase family.</text>
</comment>
<keyword evidence="14" id="KW-1185">Reference proteome</keyword>
<organism evidence="13 14">
    <name type="scientific">Kineosporia mesophila</name>
    <dbReference type="NCBI Taxonomy" id="566012"/>
    <lineage>
        <taxon>Bacteria</taxon>
        <taxon>Bacillati</taxon>
        <taxon>Actinomycetota</taxon>
        <taxon>Actinomycetes</taxon>
        <taxon>Kineosporiales</taxon>
        <taxon>Kineosporiaceae</taxon>
        <taxon>Kineosporia</taxon>
    </lineage>
</organism>
<feature type="domain" description="Phosphoribosyltransferase" evidence="12">
    <location>
        <begin position="39"/>
        <end position="157"/>
    </location>
</feature>
<dbReference type="InterPro" id="IPR000836">
    <property type="entry name" value="PRTase_dom"/>
</dbReference>
<evidence type="ECO:0000256" key="7">
    <source>
        <dbReference type="ARBA" id="ARBA00022490"/>
    </source>
</evidence>
<dbReference type="GO" id="GO:0016757">
    <property type="term" value="F:glycosyltransferase activity"/>
    <property type="evidence" value="ECO:0007669"/>
    <property type="project" value="UniProtKB-KW"/>
</dbReference>
<dbReference type="InterPro" id="IPR029057">
    <property type="entry name" value="PRTase-like"/>
</dbReference>
<evidence type="ECO:0000256" key="9">
    <source>
        <dbReference type="ARBA" id="ARBA00022679"/>
    </source>
</evidence>
<proteinExistence type="inferred from homology"/>
<evidence type="ECO:0000256" key="3">
    <source>
        <dbReference type="ARBA" id="ARBA00004496"/>
    </source>
</evidence>
<evidence type="ECO:0000256" key="11">
    <source>
        <dbReference type="HAMAP-Rule" id="MF_00004"/>
    </source>
</evidence>
<dbReference type="SUPFAM" id="SSF53271">
    <property type="entry name" value="PRTase-like"/>
    <property type="match status" value="1"/>
</dbReference>
<comment type="pathway">
    <text evidence="4 11">Purine metabolism; AMP biosynthesis via salvage pathway; AMP from adenine: step 1/1.</text>
</comment>
<keyword evidence="9 11" id="KW-0808">Transferase</keyword>
<dbReference type="Proteomes" id="UP001501074">
    <property type="component" value="Unassembled WGS sequence"/>
</dbReference>
<dbReference type="CDD" id="cd06223">
    <property type="entry name" value="PRTases_typeI"/>
    <property type="match status" value="1"/>
</dbReference>
<evidence type="ECO:0000256" key="5">
    <source>
        <dbReference type="ARBA" id="ARBA00008391"/>
    </source>
</evidence>
<dbReference type="InterPro" id="IPR050054">
    <property type="entry name" value="UPRTase/APRTase"/>
</dbReference>
<evidence type="ECO:0000256" key="8">
    <source>
        <dbReference type="ARBA" id="ARBA00022676"/>
    </source>
</evidence>
<comment type="function">
    <text evidence="2 11">Catalyzes a salvage reaction resulting in the formation of AMP, that is energically less costly than de novo synthesis.</text>
</comment>
<name>A0ABP7AR43_9ACTN</name>
<keyword evidence="10 11" id="KW-0660">Purine salvage</keyword>
<dbReference type="InterPro" id="IPR005764">
    <property type="entry name" value="Ade_phspho_trans"/>
</dbReference>
<evidence type="ECO:0000256" key="2">
    <source>
        <dbReference type="ARBA" id="ARBA00003968"/>
    </source>
</evidence>
<evidence type="ECO:0000256" key="10">
    <source>
        <dbReference type="ARBA" id="ARBA00022726"/>
    </source>
</evidence>
<evidence type="ECO:0000313" key="14">
    <source>
        <dbReference type="Proteomes" id="UP001501074"/>
    </source>
</evidence>
<evidence type="ECO:0000256" key="1">
    <source>
        <dbReference type="ARBA" id="ARBA00000868"/>
    </source>
</evidence>
<comment type="subcellular location">
    <subcellularLocation>
        <location evidence="3 11">Cytoplasm</location>
    </subcellularLocation>
</comment>
<comment type="subunit">
    <text evidence="11">Homodimer.</text>
</comment>
<dbReference type="EMBL" id="BAAAZO010000012">
    <property type="protein sequence ID" value="GAA3637799.1"/>
    <property type="molecule type" value="Genomic_DNA"/>
</dbReference>
<dbReference type="NCBIfam" id="TIGR01090">
    <property type="entry name" value="apt"/>
    <property type="match status" value="1"/>
</dbReference>
<evidence type="ECO:0000256" key="4">
    <source>
        <dbReference type="ARBA" id="ARBA00004659"/>
    </source>
</evidence>
<dbReference type="NCBIfam" id="NF002636">
    <property type="entry name" value="PRK02304.1-5"/>
    <property type="match status" value="1"/>
</dbReference>
<keyword evidence="7 11" id="KW-0963">Cytoplasm</keyword>
<gene>
    <name evidence="11" type="primary">apt</name>
    <name evidence="13" type="ORF">GCM10022223_65900</name>
</gene>
<reference evidence="14" key="1">
    <citation type="journal article" date="2019" name="Int. J. Syst. Evol. Microbiol.">
        <title>The Global Catalogue of Microorganisms (GCM) 10K type strain sequencing project: providing services to taxonomists for standard genome sequencing and annotation.</title>
        <authorList>
            <consortium name="The Broad Institute Genomics Platform"/>
            <consortium name="The Broad Institute Genome Sequencing Center for Infectious Disease"/>
            <person name="Wu L."/>
            <person name="Ma J."/>
        </authorList>
    </citation>
    <scope>NUCLEOTIDE SEQUENCE [LARGE SCALE GENOMIC DNA]</scope>
    <source>
        <strain evidence="14">JCM 16902</strain>
    </source>
</reference>
<evidence type="ECO:0000259" key="12">
    <source>
        <dbReference type="Pfam" id="PF00156"/>
    </source>
</evidence>
<dbReference type="NCBIfam" id="NF002634">
    <property type="entry name" value="PRK02304.1-3"/>
    <property type="match status" value="1"/>
</dbReference>
<dbReference type="HAMAP" id="MF_00004">
    <property type="entry name" value="Aden_phosphoribosyltr"/>
    <property type="match status" value="1"/>
</dbReference>
<dbReference type="EC" id="2.4.2.7" evidence="6 11"/>
<comment type="caution">
    <text evidence="13">The sequence shown here is derived from an EMBL/GenBank/DDBJ whole genome shotgun (WGS) entry which is preliminary data.</text>
</comment>
<dbReference type="PANTHER" id="PTHR32315:SF3">
    <property type="entry name" value="ADENINE PHOSPHORIBOSYLTRANSFERASE"/>
    <property type="match status" value="1"/>
</dbReference>
<accession>A0ABP7AR43</accession>
<dbReference type="PANTHER" id="PTHR32315">
    <property type="entry name" value="ADENINE PHOSPHORIBOSYLTRANSFERASE"/>
    <property type="match status" value="1"/>
</dbReference>
<evidence type="ECO:0000256" key="6">
    <source>
        <dbReference type="ARBA" id="ARBA00011893"/>
    </source>
</evidence>
<dbReference type="Pfam" id="PF00156">
    <property type="entry name" value="Pribosyltran"/>
    <property type="match status" value="1"/>
</dbReference>
<sequence>MTIDSVLSERLAAGLRDIPDYPSPGILFKDITPLLADPELFAASVDALAAAHRAGTGAEVDVVAGVEARGFIFGAAVALSLGVGFVPIRKKGKLPHTTVSAEYTLEYGTAIIEVHEDAVHPGQRVLLLDDVLATGGTAEAAAGLLEGIGAHVVSVSFLVELAFLNGRERLSGRDVKAVLSY</sequence>
<keyword evidence="8 11" id="KW-0328">Glycosyltransferase</keyword>
<evidence type="ECO:0000313" key="13">
    <source>
        <dbReference type="EMBL" id="GAA3637799.1"/>
    </source>
</evidence>
<protein>
    <recommendedName>
        <fullName evidence="6 11">Adenine phosphoribosyltransferase</fullName>
        <shortName evidence="11">APRT</shortName>
        <ecNumber evidence="6 11">2.4.2.7</ecNumber>
    </recommendedName>
</protein>
<dbReference type="Gene3D" id="3.40.50.2020">
    <property type="match status" value="1"/>
</dbReference>
<comment type="catalytic activity">
    <reaction evidence="1 11">
        <text>AMP + diphosphate = 5-phospho-alpha-D-ribose 1-diphosphate + adenine</text>
        <dbReference type="Rhea" id="RHEA:16609"/>
        <dbReference type="ChEBI" id="CHEBI:16708"/>
        <dbReference type="ChEBI" id="CHEBI:33019"/>
        <dbReference type="ChEBI" id="CHEBI:58017"/>
        <dbReference type="ChEBI" id="CHEBI:456215"/>
        <dbReference type="EC" id="2.4.2.7"/>
    </reaction>
</comment>